<comment type="caution">
    <text evidence="2">The sequence shown here is derived from an EMBL/GenBank/DDBJ whole genome shotgun (WGS) entry which is preliminary data.</text>
</comment>
<keyword evidence="1" id="KW-1133">Transmembrane helix</keyword>
<dbReference type="Proteomes" id="UP000238605">
    <property type="component" value="Unassembled WGS sequence"/>
</dbReference>
<evidence type="ECO:0000256" key="1">
    <source>
        <dbReference type="SAM" id="Phobius"/>
    </source>
</evidence>
<keyword evidence="1" id="KW-0812">Transmembrane</keyword>
<evidence type="ECO:0000313" key="3">
    <source>
        <dbReference type="Proteomes" id="UP000238605"/>
    </source>
</evidence>
<sequence>MLVFRLAILLLLVAAIVCFGVYLVRNDRRYLALGVAITKWTLVAALGFFAVLMADMILSPRQ</sequence>
<accession>A0A2S5SZK7</accession>
<proteinExistence type="predicted"/>
<keyword evidence="3" id="KW-1185">Reference proteome</keyword>
<dbReference type="AlphaFoldDB" id="A0A2S5SZK7"/>
<feature type="transmembrane region" description="Helical" evidence="1">
    <location>
        <begin position="30"/>
        <end position="54"/>
    </location>
</feature>
<gene>
    <name evidence="2" type="ORF">C1704_01620</name>
</gene>
<evidence type="ECO:0000313" key="2">
    <source>
        <dbReference type="EMBL" id="PPE68191.1"/>
    </source>
</evidence>
<dbReference type="OrthoDB" id="8689387at2"/>
<keyword evidence="1" id="KW-0472">Membrane</keyword>
<name>A0A2S5SZK7_9BURK</name>
<organism evidence="2 3">
    <name type="scientific">Caldimonas caldifontis</name>
    <dbReference type="NCBI Taxonomy" id="1452508"/>
    <lineage>
        <taxon>Bacteria</taxon>
        <taxon>Pseudomonadati</taxon>
        <taxon>Pseudomonadota</taxon>
        <taxon>Betaproteobacteria</taxon>
        <taxon>Burkholderiales</taxon>
        <taxon>Sphaerotilaceae</taxon>
        <taxon>Caldimonas</taxon>
    </lineage>
</organism>
<dbReference type="RefSeq" id="WP_104300301.1">
    <property type="nucleotide sequence ID" value="NZ_PSNX01000001.1"/>
</dbReference>
<reference evidence="2 3" key="1">
    <citation type="submission" date="2018-02" db="EMBL/GenBank/DDBJ databases">
        <title>Reclassifiation of [Polyangium] brachysporum DSM 7029 as Guopingzhaonella breviflexa gen. nov., sp. nov., a member of the family Comamonadaceae.</title>
        <authorList>
            <person name="Tang B."/>
        </authorList>
    </citation>
    <scope>NUCLEOTIDE SEQUENCE [LARGE SCALE GENOMIC DNA]</scope>
    <source>
        <strain evidence="2 3">BCRC 80649</strain>
    </source>
</reference>
<protein>
    <submittedName>
        <fullName evidence="2">Uncharacterized protein</fullName>
    </submittedName>
</protein>
<dbReference type="EMBL" id="PSNX01000001">
    <property type="protein sequence ID" value="PPE68191.1"/>
    <property type="molecule type" value="Genomic_DNA"/>
</dbReference>